<dbReference type="GO" id="GO:0046872">
    <property type="term" value="F:metal ion binding"/>
    <property type="evidence" value="ECO:0007669"/>
    <property type="project" value="UniProtKB-KW"/>
</dbReference>
<organism evidence="7 8">
    <name type="scientific">Mesoterricola silvestris</name>
    <dbReference type="NCBI Taxonomy" id="2927979"/>
    <lineage>
        <taxon>Bacteria</taxon>
        <taxon>Pseudomonadati</taxon>
        <taxon>Acidobacteriota</taxon>
        <taxon>Holophagae</taxon>
        <taxon>Holophagales</taxon>
        <taxon>Holophagaceae</taxon>
        <taxon>Mesoterricola</taxon>
    </lineage>
</organism>
<evidence type="ECO:0000313" key="8">
    <source>
        <dbReference type="Proteomes" id="UP001238179"/>
    </source>
</evidence>
<gene>
    <name evidence="7" type="ORF">METEAL_00270</name>
</gene>
<dbReference type="Proteomes" id="UP001238179">
    <property type="component" value="Chromosome"/>
</dbReference>
<name>A0AA48K9U5_9BACT</name>
<feature type="compositionally biased region" description="Acidic residues" evidence="6">
    <location>
        <begin position="520"/>
        <end position="536"/>
    </location>
</feature>
<dbReference type="GO" id="GO:0005829">
    <property type="term" value="C:cytosol"/>
    <property type="evidence" value="ECO:0007669"/>
    <property type="project" value="TreeGrafter"/>
</dbReference>
<evidence type="ECO:0000313" key="7">
    <source>
        <dbReference type="EMBL" id="BDU70853.1"/>
    </source>
</evidence>
<dbReference type="PANTHER" id="PTHR43409">
    <property type="entry name" value="ANAEROBIC MAGNESIUM-PROTOPORPHYRIN IX MONOMETHYL ESTER CYCLASE-RELATED"/>
    <property type="match status" value="1"/>
</dbReference>
<dbReference type="InterPro" id="IPR058240">
    <property type="entry name" value="rSAM_sf"/>
</dbReference>
<evidence type="ECO:0008006" key="9">
    <source>
        <dbReference type="Google" id="ProtNLM"/>
    </source>
</evidence>
<evidence type="ECO:0000256" key="4">
    <source>
        <dbReference type="ARBA" id="ARBA00023004"/>
    </source>
</evidence>
<dbReference type="PANTHER" id="PTHR43409:SF7">
    <property type="entry name" value="BLL1977 PROTEIN"/>
    <property type="match status" value="1"/>
</dbReference>
<proteinExistence type="predicted"/>
<keyword evidence="3" id="KW-0479">Metal-binding</keyword>
<keyword evidence="2" id="KW-0949">S-adenosyl-L-methionine</keyword>
<dbReference type="GO" id="GO:0051536">
    <property type="term" value="F:iron-sulfur cluster binding"/>
    <property type="evidence" value="ECO:0007669"/>
    <property type="project" value="UniProtKB-KW"/>
</dbReference>
<dbReference type="KEGG" id="msil:METEAL_00270"/>
<keyword evidence="5" id="KW-0411">Iron-sulfur</keyword>
<sequence>MANKNILLIEPGYRNKYPPLGLMKLAQYHGPQGKGDNVRFIKGEDRSVIGTAWDRIYITTLFSFEWTRTARSIDFALEVAHGRADLVFVGGIAASLMHDKFLEEPRWRGIRFIQGLLVDSPAESLQLDEFDEELYSEDRHSGPIEEMLPDYSILGQISYRYPVHDAYFLYASRGCIRTCSFCGVPKLEGGQRDTPSITKLVNGIEARYGQKKDLIFMDNNIVASEKFADIISEVVDLGFGRGATIRKRGIQIMRRVDFNQGVDARELAKNGELMKQIARTCISPLRIAFDHLGLRKQYETSIRMAADNGIKGLSNYMLYNYNDDPADLYDRMHLNVQLNEELNIRIFSFPMRYHPVDQKDRSFVGKHWNRYQIRSMQVILQATHGIVSGSPDFFREAFGESSVHFLKLLSLPHHFIFNRMWYFKGDGRSEYDEFLAQDARLSDEERSELAGYLCTWLFENDGDRLTRAEIRSKVEGVANPKLQAILSFYIPLEKDVERVIWDKQKELRKLEAPEPAFNLPEDEVVEDAGLMDDGDSTEPSPRPAALAR</sequence>
<feature type="region of interest" description="Disordered" evidence="6">
    <location>
        <begin position="512"/>
        <end position="548"/>
    </location>
</feature>
<reference evidence="8" key="1">
    <citation type="journal article" date="2023" name="Int. J. Syst. Evol. Microbiol.">
        <title>Mesoterricola silvestris gen. nov., sp. nov., Mesoterricola sediminis sp. nov., Geothrix oryzae sp. nov., Geothrix edaphica sp. nov., Geothrix rubra sp. nov., and Geothrix limicola sp. nov., six novel members of Acidobacteriota isolated from soils.</title>
        <authorList>
            <person name="Itoh H."/>
            <person name="Sugisawa Y."/>
            <person name="Mise K."/>
            <person name="Xu Z."/>
            <person name="Kuniyasu M."/>
            <person name="Ushijima N."/>
            <person name="Kawano K."/>
            <person name="Kobayashi E."/>
            <person name="Shiratori Y."/>
            <person name="Masuda Y."/>
            <person name="Senoo K."/>
        </authorList>
    </citation>
    <scope>NUCLEOTIDE SEQUENCE [LARGE SCALE GENOMIC DNA]</scope>
    <source>
        <strain evidence="8">W79</strain>
    </source>
</reference>
<evidence type="ECO:0000256" key="5">
    <source>
        <dbReference type="ARBA" id="ARBA00023014"/>
    </source>
</evidence>
<dbReference type="SUPFAM" id="SSF102114">
    <property type="entry name" value="Radical SAM enzymes"/>
    <property type="match status" value="1"/>
</dbReference>
<dbReference type="AlphaFoldDB" id="A0AA48K9U5"/>
<evidence type="ECO:0000256" key="2">
    <source>
        <dbReference type="ARBA" id="ARBA00022691"/>
    </source>
</evidence>
<accession>A0AA48K9U5</accession>
<evidence type="ECO:0000256" key="1">
    <source>
        <dbReference type="ARBA" id="ARBA00001966"/>
    </source>
</evidence>
<keyword evidence="8" id="KW-1185">Reference proteome</keyword>
<protein>
    <recommendedName>
        <fullName evidence="9">Radical SAM protein</fullName>
    </recommendedName>
</protein>
<dbReference type="EMBL" id="AP027080">
    <property type="protein sequence ID" value="BDU70853.1"/>
    <property type="molecule type" value="Genomic_DNA"/>
</dbReference>
<comment type="cofactor">
    <cofactor evidence="1">
        <name>[4Fe-4S] cluster</name>
        <dbReference type="ChEBI" id="CHEBI:49883"/>
    </cofactor>
</comment>
<evidence type="ECO:0000256" key="6">
    <source>
        <dbReference type="SAM" id="MobiDB-lite"/>
    </source>
</evidence>
<keyword evidence="4" id="KW-0408">Iron</keyword>
<dbReference type="RefSeq" id="WP_316413750.1">
    <property type="nucleotide sequence ID" value="NZ_AP027080.1"/>
</dbReference>
<evidence type="ECO:0000256" key="3">
    <source>
        <dbReference type="ARBA" id="ARBA00022723"/>
    </source>
</evidence>
<dbReference type="InterPro" id="IPR051198">
    <property type="entry name" value="BchE-like"/>
</dbReference>